<proteinExistence type="predicted"/>
<name>F0FED8_STRSA</name>
<evidence type="ECO:0000313" key="1">
    <source>
        <dbReference type="EMBL" id="EGC22683.1"/>
    </source>
</evidence>
<dbReference type="EMBL" id="AEWY01000005">
    <property type="protein sequence ID" value="EGC22683.1"/>
    <property type="molecule type" value="Genomic_DNA"/>
</dbReference>
<organism evidence="1 2">
    <name type="scientific">Streptococcus sanguinis SK353</name>
    <dbReference type="NCBI Taxonomy" id="888815"/>
    <lineage>
        <taxon>Bacteria</taxon>
        <taxon>Bacillati</taxon>
        <taxon>Bacillota</taxon>
        <taxon>Bacilli</taxon>
        <taxon>Lactobacillales</taxon>
        <taxon>Streptococcaceae</taxon>
        <taxon>Streptococcus</taxon>
    </lineage>
</organism>
<dbReference type="AlphaFoldDB" id="F0FED8"/>
<accession>F0FED8</accession>
<comment type="caution">
    <text evidence="1">The sequence shown here is derived from an EMBL/GenBank/DDBJ whole genome shotgun (WGS) entry which is preliminary data.</text>
</comment>
<dbReference type="Proteomes" id="UP000004185">
    <property type="component" value="Unassembled WGS sequence"/>
</dbReference>
<dbReference type="PATRIC" id="fig|888815.3.peg.1233"/>
<evidence type="ECO:0000313" key="2">
    <source>
        <dbReference type="Proteomes" id="UP000004185"/>
    </source>
</evidence>
<protein>
    <recommendedName>
        <fullName evidence="3">EamA domain-containing protein</fullName>
    </recommendedName>
</protein>
<sequence length="61" mass="6676">MVCAVISKDLERGWMSKVLKGTIFSYTVFLKGTSLIGPVKSGLLASIEPISAVFFAFFQMN</sequence>
<gene>
    <name evidence="1" type="ORF">HMPREF9388_1256</name>
</gene>
<reference evidence="1 2" key="1">
    <citation type="submission" date="2011-01" db="EMBL/GenBank/DDBJ databases">
        <authorList>
            <person name="Muzny D."/>
            <person name="Qin X."/>
            <person name="Deng J."/>
            <person name="Jiang H."/>
            <person name="Liu Y."/>
            <person name="Qu J."/>
            <person name="Song X.-Z."/>
            <person name="Zhang L."/>
            <person name="Thornton R."/>
            <person name="Coyle M."/>
            <person name="Francisco L."/>
            <person name="Jackson L."/>
            <person name="Javaid M."/>
            <person name="Korchina V."/>
            <person name="Kovar C."/>
            <person name="Mata R."/>
            <person name="Mathew T."/>
            <person name="Ngo R."/>
            <person name="Nguyen L."/>
            <person name="Nguyen N."/>
            <person name="Okwuonu G."/>
            <person name="Ongeri F."/>
            <person name="Pham C."/>
            <person name="Simmons D."/>
            <person name="Wilczek-Boney K."/>
            <person name="Hale W."/>
            <person name="Jakkamsetti A."/>
            <person name="Pham P."/>
            <person name="Ruth R."/>
            <person name="San Lucas F."/>
            <person name="Warren J."/>
            <person name="Zhang J."/>
            <person name="Zhao Z."/>
            <person name="Zhou C."/>
            <person name="Zhu D."/>
            <person name="Lee S."/>
            <person name="Bess C."/>
            <person name="Blankenburg K."/>
            <person name="Forbes L."/>
            <person name="Fu Q."/>
            <person name="Gubbala S."/>
            <person name="Hirani K."/>
            <person name="Jayaseelan J.C."/>
            <person name="Lara F."/>
            <person name="Munidasa M."/>
            <person name="Palculict T."/>
            <person name="Patil S."/>
            <person name="Pu L.-L."/>
            <person name="Saada N."/>
            <person name="Tang L."/>
            <person name="Weissenberger G."/>
            <person name="Zhu Y."/>
            <person name="Hemphill L."/>
            <person name="Shang Y."/>
            <person name="Youmans B."/>
            <person name="Ayvaz T."/>
            <person name="Ross M."/>
            <person name="Santibanez J."/>
            <person name="Aqrawi P."/>
            <person name="Gross S."/>
            <person name="Joshi V."/>
            <person name="Fowler G."/>
            <person name="Nazareth L."/>
            <person name="Reid J."/>
            <person name="Worley K."/>
            <person name="Petrosino J."/>
            <person name="Highlander S."/>
            <person name="Gibbs R."/>
        </authorList>
    </citation>
    <scope>NUCLEOTIDE SEQUENCE [LARGE SCALE GENOMIC DNA]</scope>
    <source>
        <strain evidence="1 2">SK353</strain>
    </source>
</reference>
<evidence type="ECO:0008006" key="3">
    <source>
        <dbReference type="Google" id="ProtNLM"/>
    </source>
</evidence>
<dbReference type="HOGENOM" id="CLU_2920962_0_0_9"/>